<name>A0ABS3Q1G9_9FLAO</name>
<sequence>MLKVAFPVGEFFHKHLTGKELCAIASGDECHHKAHFSSINTHYDCIFLQLHQYFIGTSVLHFLIELPTEVTTFFLQNNIYQTTSVVFSRGPPANLVVNASI</sequence>
<organism evidence="1 2">
    <name type="scientific">Capnocytophaga bilenii</name>
    <dbReference type="NCBI Taxonomy" id="2819369"/>
    <lineage>
        <taxon>Bacteria</taxon>
        <taxon>Pseudomonadati</taxon>
        <taxon>Bacteroidota</taxon>
        <taxon>Flavobacteriia</taxon>
        <taxon>Flavobacteriales</taxon>
        <taxon>Flavobacteriaceae</taxon>
        <taxon>Capnocytophaga</taxon>
    </lineage>
</organism>
<proteinExistence type="predicted"/>
<dbReference type="RefSeq" id="WP_208059467.1">
    <property type="nucleotide sequence ID" value="NZ_JAGDYP010000012.1"/>
</dbReference>
<gene>
    <name evidence="1" type="ORF">J4N46_11875</name>
</gene>
<reference evidence="1 2" key="1">
    <citation type="submission" date="2021-03" db="EMBL/GenBank/DDBJ databases">
        <title>Isolation and description of Capnocytophaga bilenii sp. nov., a novel Capnocytophaga species, isolated from a gingivitis subject.</title>
        <authorList>
            <person name="Antezack A."/>
            <person name="Monnet-Corti V."/>
            <person name="La Scola B."/>
        </authorList>
    </citation>
    <scope>NUCLEOTIDE SEQUENCE [LARGE SCALE GENOMIC DNA]</scope>
    <source>
        <strain evidence="1 2">Marseille-Q4570</strain>
    </source>
</reference>
<protein>
    <submittedName>
        <fullName evidence="1">Uncharacterized protein</fullName>
    </submittedName>
</protein>
<evidence type="ECO:0000313" key="2">
    <source>
        <dbReference type="Proteomes" id="UP000681610"/>
    </source>
</evidence>
<comment type="caution">
    <text evidence="1">The sequence shown here is derived from an EMBL/GenBank/DDBJ whole genome shotgun (WGS) entry which is preliminary data.</text>
</comment>
<keyword evidence="2" id="KW-1185">Reference proteome</keyword>
<dbReference type="Proteomes" id="UP000681610">
    <property type="component" value="Unassembled WGS sequence"/>
</dbReference>
<dbReference type="EMBL" id="JAGDYP010000012">
    <property type="protein sequence ID" value="MBO1885093.1"/>
    <property type="molecule type" value="Genomic_DNA"/>
</dbReference>
<evidence type="ECO:0000313" key="1">
    <source>
        <dbReference type="EMBL" id="MBO1885093.1"/>
    </source>
</evidence>
<accession>A0ABS3Q1G9</accession>